<dbReference type="EMBL" id="AAGWQQ010000090">
    <property type="protein sequence ID" value="EBS7984625.1"/>
    <property type="molecule type" value="Genomic_DNA"/>
</dbReference>
<feature type="domain" description="Big-1" evidence="2">
    <location>
        <begin position="232"/>
        <end position="332"/>
    </location>
</feature>
<dbReference type="AlphaFoldDB" id="A0A5V0QEC9"/>
<dbReference type="InterPro" id="IPR013783">
    <property type="entry name" value="Ig-like_fold"/>
</dbReference>
<accession>A0A5V0QEC9</accession>
<dbReference type="InterPro" id="IPR051715">
    <property type="entry name" value="Intimin-Invasin_domain"/>
</dbReference>
<comment type="similarity">
    <text evidence="1">Belongs to the intimin/invasin family.</text>
</comment>
<gene>
    <name evidence="3" type="ORF">CEJ09_22825</name>
</gene>
<dbReference type="Gene3D" id="2.60.40.10">
    <property type="entry name" value="Immunoglobulins"/>
    <property type="match status" value="5"/>
</dbReference>
<sequence>MVTKNTVTSPYTDYLADGKAHADYRARVTDQYSNPVKGISVAWSGGKTAVFTTTGPVTTDDKGDATNSLTSTAVLQDVAPVATVNSALKGSTTATADRKVNFVANAGTATLSGITVKDDAGKTVDTLPVGTTAASVFHASATVVDGNGNPVAGQNVTWSLDQAACGGTDEAKLSTVTATTDSAGHSTATVASISPYHVCSGLKLSAAVGTAGHKTTTLNYIAEEASANVKTVALPGGAKTTYTADGKDTATWNATVADQYGNAVSGETVTWGGVTGAQPKYAAATTTTDASGHTSNTMTSTTAATNVKATATVSSTTHTGTPVTATTPVTFTADASKATLTVTVTGSRQPTETDTSHTAATADGADLLTLHFKAVDGNGNPVTSTPVHYTTAVTDAGIVKDTLACTTNTNGECTSTVKTTKAGTYNVWVALVPAGAAQPVSPVKTALVFLAGPPDATNTTVSTDRSAANADNKETITVTLTPRDSHNNVVPLWTFRKDLTIVPSVNATVPGAVTVTTPAQDAAGNVAATLTYVDTSGQLLSKAARTGTTSVSIGSAVKKTFDTRFYPKVSVCATNIGTNNLLIPGSTALRLCDGGGHEVSNPEGYRAVTGDGTPCSSAVIRWACPILPGGNDRNFDLTYSSNTLDNASASLVVRVTDTFAGHTFDPEQPLEGKTVVIAISAKTGEAFATDSGGAWGKLIENASAAFKSVADAKLFAEAQAVTLSTPSHDIYALIRAAGSAAKSTVSTDPATITTPAGGVIAIGGVDESSRRL</sequence>
<proteinExistence type="inferred from homology"/>
<evidence type="ECO:0000313" key="3">
    <source>
        <dbReference type="EMBL" id="EBS7984625.1"/>
    </source>
</evidence>
<dbReference type="InterPro" id="IPR003344">
    <property type="entry name" value="Big_1_dom"/>
</dbReference>
<name>A0A5V0QEC9_SALER</name>
<dbReference type="PROSITE" id="PS51127">
    <property type="entry name" value="BIG1"/>
    <property type="match status" value="1"/>
</dbReference>
<dbReference type="SMART" id="SM00634">
    <property type="entry name" value="BID_1"/>
    <property type="match status" value="3"/>
</dbReference>
<evidence type="ECO:0000259" key="2">
    <source>
        <dbReference type="PROSITE" id="PS51127"/>
    </source>
</evidence>
<comment type="caution">
    <text evidence="3">The sequence shown here is derived from an EMBL/GenBank/DDBJ whole genome shotgun (WGS) entry which is preliminary data.</text>
</comment>
<protein>
    <recommendedName>
        <fullName evidence="2">Big-1 domain-containing protein</fullName>
    </recommendedName>
</protein>
<dbReference type="InterPro" id="IPR008964">
    <property type="entry name" value="Invasin/intimin_cell_adhesion"/>
</dbReference>
<dbReference type="SUPFAM" id="SSF49373">
    <property type="entry name" value="Invasin/intimin cell-adhesion fragments"/>
    <property type="match status" value="5"/>
</dbReference>
<organism evidence="3">
    <name type="scientific">Salmonella enterica</name>
    <name type="common">Salmonella choleraesuis</name>
    <dbReference type="NCBI Taxonomy" id="28901"/>
    <lineage>
        <taxon>Bacteria</taxon>
        <taxon>Pseudomonadati</taxon>
        <taxon>Pseudomonadota</taxon>
        <taxon>Gammaproteobacteria</taxon>
        <taxon>Enterobacterales</taxon>
        <taxon>Enterobacteriaceae</taxon>
        <taxon>Salmonella</taxon>
    </lineage>
</organism>
<dbReference type="GO" id="GO:0009279">
    <property type="term" value="C:cell outer membrane"/>
    <property type="evidence" value="ECO:0007669"/>
    <property type="project" value="TreeGrafter"/>
</dbReference>
<dbReference type="Pfam" id="PF02369">
    <property type="entry name" value="Big_1"/>
    <property type="match status" value="3"/>
</dbReference>
<evidence type="ECO:0000256" key="1">
    <source>
        <dbReference type="ARBA" id="ARBA00010116"/>
    </source>
</evidence>
<dbReference type="PANTHER" id="PTHR39576:SF2">
    <property type="entry name" value="ATTACHING AND EFFACING PROTEIN HOMOLOG-RELATED"/>
    <property type="match status" value="1"/>
</dbReference>
<dbReference type="PANTHER" id="PTHR39576">
    <property type="entry name" value="ATTACHING AND EFFACING PROTEIN HOMOLOG-RELATED-RELATED"/>
    <property type="match status" value="1"/>
</dbReference>
<reference evidence="3" key="1">
    <citation type="submission" date="2018-07" db="EMBL/GenBank/DDBJ databases">
        <authorList>
            <consortium name="PulseNet: The National Subtyping Network for Foodborne Disease Surveillance"/>
            <person name="Tarr C.L."/>
            <person name="Trees E."/>
            <person name="Katz L.S."/>
            <person name="Carleton-Romer H.A."/>
            <person name="Stroika S."/>
            <person name="Kucerova Z."/>
            <person name="Roache K.F."/>
            <person name="Sabol A.L."/>
            <person name="Besser J."/>
            <person name="Gerner-Smidt P."/>
        </authorList>
    </citation>
    <scope>NUCLEOTIDE SEQUENCE</scope>
    <source>
        <strain evidence="3">PNUSAS015592</strain>
    </source>
</reference>